<accession>A0ABV9GLN1</accession>
<keyword evidence="1" id="KW-0175">Coiled coil</keyword>
<evidence type="ECO:0000313" key="4">
    <source>
        <dbReference type="Proteomes" id="UP001596022"/>
    </source>
</evidence>
<evidence type="ECO:0000256" key="2">
    <source>
        <dbReference type="SAM" id="Phobius"/>
    </source>
</evidence>
<organism evidence="3 4">
    <name type="scientific">Camelliibacillus cellulosilyticus</name>
    <dbReference type="NCBI Taxonomy" id="2174486"/>
    <lineage>
        <taxon>Bacteria</taxon>
        <taxon>Bacillati</taxon>
        <taxon>Bacillota</taxon>
        <taxon>Bacilli</taxon>
        <taxon>Bacillales</taxon>
        <taxon>Sporolactobacillaceae</taxon>
        <taxon>Camelliibacillus</taxon>
    </lineage>
</organism>
<keyword evidence="2" id="KW-1133">Transmembrane helix</keyword>
<keyword evidence="4" id="KW-1185">Reference proteome</keyword>
<evidence type="ECO:0000256" key="1">
    <source>
        <dbReference type="SAM" id="Coils"/>
    </source>
</evidence>
<protein>
    <recommendedName>
        <fullName evidence="5">Hemolysin XhlA</fullName>
    </recommendedName>
</protein>
<keyword evidence="2" id="KW-0472">Membrane</keyword>
<dbReference type="RefSeq" id="WP_376845077.1">
    <property type="nucleotide sequence ID" value="NZ_JBHSFW010000001.1"/>
</dbReference>
<reference evidence="4" key="1">
    <citation type="journal article" date="2019" name="Int. J. Syst. Evol. Microbiol.">
        <title>The Global Catalogue of Microorganisms (GCM) 10K type strain sequencing project: providing services to taxonomists for standard genome sequencing and annotation.</title>
        <authorList>
            <consortium name="The Broad Institute Genomics Platform"/>
            <consortium name="The Broad Institute Genome Sequencing Center for Infectious Disease"/>
            <person name="Wu L."/>
            <person name="Ma J."/>
        </authorList>
    </citation>
    <scope>NUCLEOTIDE SEQUENCE [LARGE SCALE GENOMIC DNA]</scope>
    <source>
        <strain evidence="4">CGMCC 1.16306</strain>
    </source>
</reference>
<proteinExistence type="predicted"/>
<gene>
    <name evidence="3" type="ORF">ACFO4N_04935</name>
</gene>
<dbReference type="Proteomes" id="UP001596022">
    <property type="component" value="Unassembled WGS sequence"/>
</dbReference>
<dbReference type="EMBL" id="JBHSFW010000001">
    <property type="protein sequence ID" value="MFC4618072.1"/>
    <property type="molecule type" value="Genomic_DNA"/>
</dbReference>
<sequence>MEENHDLRQEIEALNNRLENMERLLRDQVIAKKEDSKSGIGYGIWALVPIAAIVMWGLTQIFS</sequence>
<evidence type="ECO:0000313" key="3">
    <source>
        <dbReference type="EMBL" id="MFC4618072.1"/>
    </source>
</evidence>
<comment type="caution">
    <text evidence="3">The sequence shown here is derived from an EMBL/GenBank/DDBJ whole genome shotgun (WGS) entry which is preliminary data.</text>
</comment>
<feature type="coiled-coil region" evidence="1">
    <location>
        <begin position="4"/>
        <end position="31"/>
    </location>
</feature>
<feature type="transmembrane region" description="Helical" evidence="2">
    <location>
        <begin position="42"/>
        <end position="62"/>
    </location>
</feature>
<keyword evidence="2" id="KW-0812">Transmembrane</keyword>
<evidence type="ECO:0008006" key="5">
    <source>
        <dbReference type="Google" id="ProtNLM"/>
    </source>
</evidence>
<name>A0ABV9GLN1_9BACL</name>